<dbReference type="AlphaFoldDB" id="A0A4Y1YMA3"/>
<feature type="domain" description="Protein CR006 P-loop" evidence="2">
    <location>
        <begin position="32"/>
        <end position="718"/>
    </location>
</feature>
<feature type="coiled-coil region" evidence="1">
    <location>
        <begin position="291"/>
        <end position="318"/>
    </location>
</feature>
<dbReference type="PANTHER" id="PTHR32182">
    <property type="entry name" value="DNA REPLICATION AND REPAIR PROTEIN RECF"/>
    <property type="match status" value="1"/>
</dbReference>
<evidence type="ECO:0000256" key="1">
    <source>
        <dbReference type="SAM" id="Coils"/>
    </source>
</evidence>
<proteinExistence type="predicted"/>
<evidence type="ECO:0000259" key="2">
    <source>
        <dbReference type="Pfam" id="PF13166"/>
    </source>
</evidence>
<keyword evidence="4" id="KW-1185">Reference proteome</keyword>
<gene>
    <name evidence="3" type="ORF">Nstercoris_00272</name>
</gene>
<dbReference type="GO" id="GO:0006302">
    <property type="term" value="P:double-strand break repair"/>
    <property type="evidence" value="ECO:0007669"/>
    <property type="project" value="TreeGrafter"/>
</dbReference>
<keyword evidence="1" id="KW-0175">Coiled coil</keyword>
<sequence>MLKKISISNYKSFHPTEAVEIELETSTQKPVFFYGLNGAGKSSIGEVIHGWGEKSPDFAHCAVETTGQGVYRPVVYNSDFVDRVIGGVAGMPGIFTLGELDTQSQKKIEEITPEIAAIEARREELKDLTASTASSLTAAKDTALTEVWKAHAAYSSGELQPLIQGYGNNRQKFFDALKAIQVAEDEELDTIENLKKRLAEASGTEPQKSTLSLSQPGFQAIELDAIWQERIVVSGQSRLAPLIEKWGNSDWVNKGREFAHDPECPFCQQTIPHDLLAELSQLLDGDRQTKIDHIQSLAQRYEAAISALEASVNQALQDPFAKEDAGLASAWSALKLVLQTNLVAMKAKTEKPSELASIAESSLGDLLNKLAEINQRISGFNQRISDRDAEKRRITAEFWKILRRDRAAAFSTYDAMTAPLLDQKAEYDKEDRELESKLGSLNVTLTELRQKQTGVDAAMVAINQRLCNMGIFAFSIARKSEQESLYCLNRQGQNSGELKSLSEGEKTLISFLYYMELLKGSEKEGETFQLDKTIVVIDDPISSLSVNYVFDIAALICKELIAPAGGPKVRQVIVLTHNLFFLHELMKQLGVTDKNRKCQLFRVTKNPHTQVGLIKSSELMNDYDALWFILRKARDQQLPAHIVPNTMRCILEHFFSFNNKNEEFKAALGKLEQQDNRFVALARFLDRGSHKDGINFSVMDYADYDLAYYLEKFKAVFDEAGFQQHYEAHMGVA</sequence>
<reference evidence="3 4" key="1">
    <citation type="submission" date="2019-06" db="EMBL/GenBank/DDBJ databases">
        <title>Nitrosomonas stercoris KYUHI-S whole genome shotgun sequence.</title>
        <authorList>
            <person name="Nakagawa T."/>
            <person name="Tsuchiya Y."/>
            <person name="Takahashi R."/>
        </authorList>
    </citation>
    <scope>NUCLEOTIDE SEQUENCE [LARGE SCALE GENOMIC DNA]</scope>
    <source>
        <strain evidence="3 4">KYUHI-S</strain>
    </source>
</reference>
<dbReference type="Pfam" id="PF13166">
    <property type="entry name" value="AAA_13"/>
    <property type="match status" value="1"/>
</dbReference>
<dbReference type="KEGG" id="nst:Nstercoris_00272"/>
<dbReference type="InterPro" id="IPR027417">
    <property type="entry name" value="P-loop_NTPase"/>
</dbReference>
<dbReference type="SUPFAM" id="SSF52540">
    <property type="entry name" value="P-loop containing nucleoside triphosphate hydrolases"/>
    <property type="match status" value="1"/>
</dbReference>
<accession>A0A4Y1YMA3</accession>
<organism evidence="3 4">
    <name type="scientific">Nitrosomonas stercoris</name>
    <dbReference type="NCBI Taxonomy" id="1444684"/>
    <lineage>
        <taxon>Bacteria</taxon>
        <taxon>Pseudomonadati</taxon>
        <taxon>Pseudomonadota</taxon>
        <taxon>Betaproteobacteria</taxon>
        <taxon>Nitrosomonadales</taxon>
        <taxon>Nitrosomonadaceae</taxon>
        <taxon>Nitrosomonas</taxon>
    </lineage>
</organism>
<dbReference type="PANTHER" id="PTHR32182:SF0">
    <property type="entry name" value="DNA REPLICATION AND REPAIR PROTEIN RECF"/>
    <property type="match status" value="1"/>
</dbReference>
<dbReference type="Proteomes" id="UP000316473">
    <property type="component" value="Chromosome"/>
</dbReference>
<protein>
    <recommendedName>
        <fullName evidence="2">Protein CR006 P-loop domain-containing protein</fullName>
    </recommendedName>
</protein>
<name>A0A4Y1YMA3_9PROT</name>
<dbReference type="GO" id="GO:0000731">
    <property type="term" value="P:DNA synthesis involved in DNA repair"/>
    <property type="evidence" value="ECO:0007669"/>
    <property type="project" value="TreeGrafter"/>
</dbReference>
<dbReference type="EMBL" id="AP019755">
    <property type="protein sequence ID" value="BBL34043.1"/>
    <property type="molecule type" value="Genomic_DNA"/>
</dbReference>
<dbReference type="Gene3D" id="3.40.50.300">
    <property type="entry name" value="P-loop containing nucleotide triphosphate hydrolases"/>
    <property type="match status" value="2"/>
</dbReference>
<evidence type="ECO:0000313" key="3">
    <source>
        <dbReference type="EMBL" id="BBL34043.1"/>
    </source>
</evidence>
<evidence type="ECO:0000313" key="4">
    <source>
        <dbReference type="Proteomes" id="UP000316473"/>
    </source>
</evidence>
<dbReference type="InterPro" id="IPR026866">
    <property type="entry name" value="CR006_AAA"/>
</dbReference>